<evidence type="ECO:0000256" key="3">
    <source>
        <dbReference type="ARBA" id="ARBA00022801"/>
    </source>
</evidence>
<dbReference type="InterPro" id="IPR032466">
    <property type="entry name" value="Metal_Hydrolase"/>
</dbReference>
<dbReference type="EC" id="3.5.1.25" evidence="5"/>
<feature type="binding site" evidence="8">
    <location>
        <position position="189"/>
    </location>
    <ligand>
        <name>Zn(2+)</name>
        <dbReference type="ChEBI" id="CHEBI:29105"/>
    </ligand>
</feature>
<dbReference type="GO" id="GO:0008448">
    <property type="term" value="F:N-acetylglucosamine-6-phosphate deacetylase activity"/>
    <property type="evidence" value="ECO:0007669"/>
    <property type="project" value="UniProtKB-UniRule"/>
</dbReference>
<keyword evidence="3 5" id="KW-0378">Hydrolase</keyword>
<evidence type="ECO:0000256" key="7">
    <source>
        <dbReference type="PIRSR" id="PIRSR038994-2"/>
    </source>
</evidence>
<dbReference type="FunFam" id="3.20.20.140:FF:000004">
    <property type="entry name" value="N-acetylglucosamine-6-phosphate deacetylase"/>
    <property type="match status" value="1"/>
</dbReference>
<dbReference type="STRING" id="1328313.DS2_13779"/>
<dbReference type="CDD" id="cd00854">
    <property type="entry name" value="NagA"/>
    <property type="match status" value="1"/>
</dbReference>
<comment type="cofactor">
    <cofactor evidence="8">
        <name>a divalent metal cation</name>
        <dbReference type="ChEBI" id="CHEBI:60240"/>
    </cofactor>
    <text evidence="8">Binds 1 divalent metal cation per subunit.</text>
</comment>
<dbReference type="AlphaFoldDB" id="W7QJL0"/>
<dbReference type="SUPFAM" id="SSF51556">
    <property type="entry name" value="Metallo-dependent hydrolases"/>
    <property type="match status" value="1"/>
</dbReference>
<feature type="binding site" evidence="8">
    <location>
        <position position="210"/>
    </location>
    <ligand>
        <name>Zn(2+)</name>
        <dbReference type="ChEBI" id="CHEBI:29105"/>
    </ligand>
</feature>
<keyword evidence="11" id="KW-1185">Reference proteome</keyword>
<dbReference type="InterPro" id="IPR006680">
    <property type="entry name" value="Amidohydro-rel"/>
</dbReference>
<evidence type="ECO:0000256" key="8">
    <source>
        <dbReference type="PIRSR" id="PIRSR038994-3"/>
    </source>
</evidence>
<feature type="binding site" evidence="7">
    <location>
        <position position="136"/>
    </location>
    <ligand>
        <name>substrate</name>
    </ligand>
</feature>
<evidence type="ECO:0000313" key="11">
    <source>
        <dbReference type="Proteomes" id="UP000019276"/>
    </source>
</evidence>
<dbReference type="InterPro" id="IPR003764">
    <property type="entry name" value="GlcNAc_6-P_deAcase"/>
</dbReference>
<feature type="binding site" evidence="8">
    <location>
        <position position="125"/>
    </location>
    <ligand>
        <name>Zn(2+)</name>
        <dbReference type="ChEBI" id="CHEBI:29105"/>
    </ligand>
</feature>
<dbReference type="Pfam" id="PF01979">
    <property type="entry name" value="Amidohydro_1"/>
    <property type="match status" value="1"/>
</dbReference>
<dbReference type="Gene3D" id="2.30.40.10">
    <property type="entry name" value="Urease, subunit C, domain 1"/>
    <property type="match status" value="1"/>
</dbReference>
<dbReference type="PIRSF" id="PIRSF038994">
    <property type="entry name" value="NagA"/>
    <property type="match status" value="1"/>
</dbReference>
<dbReference type="InterPro" id="IPR011059">
    <property type="entry name" value="Metal-dep_hydrolase_composite"/>
</dbReference>
<dbReference type="eggNOG" id="COG1820">
    <property type="taxonomic scope" value="Bacteria"/>
</dbReference>
<proteinExistence type="inferred from homology"/>
<feature type="active site" description="Proton donor/acceptor" evidence="6">
    <location>
        <position position="268"/>
    </location>
</feature>
<feature type="binding site" evidence="7">
    <location>
        <position position="245"/>
    </location>
    <ligand>
        <name>substrate</name>
    </ligand>
</feature>
<dbReference type="Gene3D" id="3.20.20.140">
    <property type="entry name" value="Metal-dependent hydrolases"/>
    <property type="match status" value="1"/>
</dbReference>
<protein>
    <recommendedName>
        <fullName evidence="5">N-acetylgalactosamine-6-phosphate deacetylase</fullName>
        <ecNumber evidence="5">3.5.1.25</ecNumber>
    </recommendedName>
    <alternativeName>
        <fullName evidence="5">N-acetylglucosamine-6-phosphate deacetylase</fullName>
    </alternativeName>
</protein>
<evidence type="ECO:0000256" key="4">
    <source>
        <dbReference type="ARBA" id="ARBA00023277"/>
    </source>
</evidence>
<feature type="domain" description="Amidohydrolase-related" evidence="9">
    <location>
        <begin position="48"/>
        <end position="361"/>
    </location>
</feature>
<accession>W7QJL0</accession>
<dbReference type="Proteomes" id="UP000019276">
    <property type="component" value="Unassembled WGS sequence"/>
</dbReference>
<reference evidence="10 11" key="1">
    <citation type="journal article" date="2014" name="Genome Announc.">
        <title>Draft Genome Sequence of the Agar-Degrading Bacterium Catenovulum sp. Strain DS-2, Isolated from Intestines of Haliotis diversicolor.</title>
        <authorList>
            <person name="Shan D."/>
            <person name="Li X."/>
            <person name="Gu Z."/>
            <person name="Wei G."/>
            <person name="Gao Z."/>
            <person name="Shao Z."/>
        </authorList>
    </citation>
    <scope>NUCLEOTIDE SEQUENCE [LARGE SCALE GENOMIC DNA]</scope>
    <source>
        <strain evidence="10 11">DS-2</strain>
    </source>
</reference>
<dbReference type="RefSeq" id="WP_035015410.1">
    <property type="nucleotide sequence ID" value="NZ_ARZY01000028.1"/>
</dbReference>
<dbReference type="GO" id="GO:0006046">
    <property type="term" value="P:N-acetylglucosamine catabolic process"/>
    <property type="evidence" value="ECO:0007669"/>
    <property type="project" value="TreeGrafter"/>
</dbReference>
<organism evidence="10 11">
    <name type="scientific">Catenovulum agarivorans DS-2</name>
    <dbReference type="NCBI Taxonomy" id="1328313"/>
    <lineage>
        <taxon>Bacteria</taxon>
        <taxon>Pseudomonadati</taxon>
        <taxon>Pseudomonadota</taxon>
        <taxon>Gammaproteobacteria</taxon>
        <taxon>Alteromonadales</taxon>
        <taxon>Alteromonadaceae</taxon>
        <taxon>Catenovulum</taxon>
    </lineage>
</organism>
<dbReference type="PANTHER" id="PTHR11113:SF14">
    <property type="entry name" value="N-ACETYLGLUCOSAMINE-6-PHOSPHATE DEACETYLASE"/>
    <property type="match status" value="1"/>
</dbReference>
<comment type="caution">
    <text evidence="10">The sequence shown here is derived from an EMBL/GenBank/DDBJ whole genome shotgun (WGS) entry which is preliminary data.</text>
</comment>
<sequence>MKQHYRPDRLFDGKKFIEQPIVTVENGLIAKISFDQPEAEIVELAGLLAPGYIDVQVNGGGGVLFNNAPTLATLKTMVAAHAKFGTTAMLPTLITDDIKVMQQGADAIATAISQQMPGILGVHFEGPHLSVAKRGVHPKDQVRGISQAEWAVFARQDLGIKKVTIAPETVSPDEISRLTELGCIVSIGHSNGSYQQAIDAISAGVSGFTHLYNAMSPLSSREPGIVGAALTAQQSYCGIIVDLHHVHPEVARLAFKCKGVDKLALVTDAMALIGSEKTKFELFGEEIELKGDKLQIATGQLAGSHLSMQQAVQNCVNHLDLLLADSLNMASLTPANWLGIAENYGSLTVGKRADWVVLDKHLNVMQSCIAGHLHG</sequence>
<dbReference type="SUPFAM" id="SSF51338">
    <property type="entry name" value="Composite domain of metallo-dependent hydrolases"/>
    <property type="match status" value="1"/>
</dbReference>
<evidence type="ECO:0000259" key="9">
    <source>
        <dbReference type="Pfam" id="PF01979"/>
    </source>
</evidence>
<dbReference type="NCBIfam" id="TIGR00221">
    <property type="entry name" value="nagA"/>
    <property type="match status" value="1"/>
</dbReference>
<comment type="similarity">
    <text evidence="1 5">Belongs to the metallo-dependent hydrolases superfamily. NagA family.</text>
</comment>
<evidence type="ECO:0000256" key="6">
    <source>
        <dbReference type="PIRSR" id="PIRSR038994-1"/>
    </source>
</evidence>
<feature type="binding site" evidence="7">
    <location>
        <begin position="213"/>
        <end position="214"/>
    </location>
    <ligand>
        <name>substrate</name>
    </ligand>
</feature>
<comment type="catalytic activity">
    <reaction evidence="5">
        <text>N-acetyl-D-glucosamine 6-phosphate + H2O = D-glucosamine 6-phosphate + acetate</text>
        <dbReference type="Rhea" id="RHEA:22936"/>
        <dbReference type="ChEBI" id="CHEBI:15377"/>
        <dbReference type="ChEBI" id="CHEBI:30089"/>
        <dbReference type="ChEBI" id="CHEBI:57513"/>
        <dbReference type="ChEBI" id="CHEBI:58725"/>
        <dbReference type="EC" id="3.5.1.25"/>
    </reaction>
</comment>
<gene>
    <name evidence="10" type="ORF">DS2_13779</name>
</gene>
<feature type="binding site" evidence="7">
    <location>
        <position position="221"/>
    </location>
    <ligand>
        <name>substrate</name>
    </ligand>
</feature>
<dbReference type="PANTHER" id="PTHR11113">
    <property type="entry name" value="N-ACETYLGLUCOSAMINE-6-PHOSPHATE DEACETYLASE"/>
    <property type="match status" value="1"/>
</dbReference>
<name>W7QJL0_9ALTE</name>
<feature type="binding site" evidence="7">
    <location>
        <begin position="301"/>
        <end position="303"/>
    </location>
    <ligand>
        <name>substrate</name>
    </ligand>
</feature>
<evidence type="ECO:0000256" key="2">
    <source>
        <dbReference type="ARBA" id="ARBA00022723"/>
    </source>
</evidence>
<dbReference type="PATRIC" id="fig|1328313.3.peg.2811"/>
<evidence type="ECO:0000256" key="1">
    <source>
        <dbReference type="ARBA" id="ARBA00010716"/>
    </source>
</evidence>
<dbReference type="OrthoDB" id="9776488at2"/>
<dbReference type="EMBL" id="ARZY01000028">
    <property type="protein sequence ID" value="EWH09147.1"/>
    <property type="molecule type" value="Genomic_DNA"/>
</dbReference>
<evidence type="ECO:0000256" key="5">
    <source>
        <dbReference type="PIRNR" id="PIRNR038994"/>
    </source>
</evidence>
<keyword evidence="4 5" id="KW-0119">Carbohydrate metabolism</keyword>
<keyword evidence="2 8" id="KW-0479">Metal-binding</keyword>
<dbReference type="GO" id="GO:0046872">
    <property type="term" value="F:metal ion binding"/>
    <property type="evidence" value="ECO:0007669"/>
    <property type="project" value="UniProtKB-KW"/>
</dbReference>
<evidence type="ECO:0000313" key="10">
    <source>
        <dbReference type="EMBL" id="EWH09147.1"/>
    </source>
</evidence>